<dbReference type="EMBL" id="AJWK01015697">
    <property type="status" value="NOT_ANNOTATED_CDS"/>
    <property type="molecule type" value="Genomic_DNA"/>
</dbReference>
<name>A0A1B0CK36_LUTLO</name>
<dbReference type="EnsemblMetazoa" id="LLOJ004973-RA">
    <property type="protein sequence ID" value="LLOJ004973-PA"/>
    <property type="gene ID" value="LLOJ004973"/>
</dbReference>
<protein>
    <submittedName>
        <fullName evidence="1">Uncharacterized protein</fullName>
    </submittedName>
</protein>
<dbReference type="Proteomes" id="UP000092461">
    <property type="component" value="Unassembled WGS sequence"/>
</dbReference>
<evidence type="ECO:0000313" key="2">
    <source>
        <dbReference type="Proteomes" id="UP000092461"/>
    </source>
</evidence>
<keyword evidence="2" id="KW-1185">Reference proteome</keyword>
<dbReference type="VEuPathDB" id="VectorBase:LLOJ004973"/>
<evidence type="ECO:0000313" key="1">
    <source>
        <dbReference type="EnsemblMetazoa" id="LLOJ004973-PA"/>
    </source>
</evidence>
<organism evidence="1 2">
    <name type="scientific">Lutzomyia longipalpis</name>
    <name type="common">Sand fly</name>
    <dbReference type="NCBI Taxonomy" id="7200"/>
    <lineage>
        <taxon>Eukaryota</taxon>
        <taxon>Metazoa</taxon>
        <taxon>Ecdysozoa</taxon>
        <taxon>Arthropoda</taxon>
        <taxon>Hexapoda</taxon>
        <taxon>Insecta</taxon>
        <taxon>Pterygota</taxon>
        <taxon>Neoptera</taxon>
        <taxon>Endopterygota</taxon>
        <taxon>Diptera</taxon>
        <taxon>Nematocera</taxon>
        <taxon>Psychodoidea</taxon>
        <taxon>Psychodidae</taxon>
        <taxon>Lutzomyia</taxon>
        <taxon>Lutzomyia</taxon>
    </lineage>
</organism>
<proteinExistence type="predicted"/>
<dbReference type="EMBL" id="AJWK01015698">
    <property type="status" value="NOT_ANNOTATED_CDS"/>
    <property type="molecule type" value="Genomic_DNA"/>
</dbReference>
<sequence>MGLKVLAMVTQEGHLFLKKMVVGLSEVLFQHPYSLMADGAMEQKVLAMVTQEGHLFLKRMVVGL</sequence>
<accession>A0A1B0CK36</accession>
<reference evidence="1" key="1">
    <citation type="submission" date="2020-05" db="UniProtKB">
        <authorList>
            <consortium name="EnsemblMetazoa"/>
        </authorList>
    </citation>
    <scope>IDENTIFICATION</scope>
    <source>
        <strain evidence="1">Jacobina</strain>
    </source>
</reference>
<dbReference type="AlphaFoldDB" id="A0A1B0CK36"/>